<name>A2G3M8_TRIV3</name>
<dbReference type="VEuPathDB" id="TrichDB:TVAG_361050"/>
<dbReference type="Gene3D" id="3.90.550.50">
    <property type="match status" value="1"/>
</dbReference>
<keyword evidence="3" id="KW-1185">Reference proteome</keyword>
<sequence>MQSLSQILGSGGKFSYFILMLCFVISSPILFFVTYYHLFYLLGEGDGLSAYGEIRQKIESNSSFVFYVPMNSSTKHNPDYRMRFWEKQLKDFTAKYERNYLGPFKSPVNGLEIINFTEGFELDDFDHCVKFCNSVKHFKNNYIDYDWFIFADSNTYINISNLNSQLKEIQKDHDPLKEVLIGYGSSLDNKNQNPNPSTGIILSNYALSALNPDAIAVKQCETNMLMDVLKNAIQVKSFLGQNYFVVLPQDKIHKIAILRVKDLMTCSYDSIHFGEPIFYNIGKNDQISVVRLFESPDPKLGIAQIQNSYSFCYFN</sequence>
<dbReference type="RefSeq" id="XP_001301167.1">
    <property type="nucleotide sequence ID" value="XM_001301166.1"/>
</dbReference>
<keyword evidence="1" id="KW-0812">Transmembrane</keyword>
<evidence type="ECO:0000256" key="1">
    <source>
        <dbReference type="SAM" id="Phobius"/>
    </source>
</evidence>
<dbReference type="EMBL" id="DS114336">
    <property type="protein sequence ID" value="EAX88237.1"/>
    <property type="molecule type" value="Genomic_DNA"/>
</dbReference>
<evidence type="ECO:0000313" key="3">
    <source>
        <dbReference type="Proteomes" id="UP000001542"/>
    </source>
</evidence>
<organism evidence="2 3">
    <name type="scientific">Trichomonas vaginalis (strain ATCC PRA-98 / G3)</name>
    <dbReference type="NCBI Taxonomy" id="412133"/>
    <lineage>
        <taxon>Eukaryota</taxon>
        <taxon>Metamonada</taxon>
        <taxon>Parabasalia</taxon>
        <taxon>Trichomonadida</taxon>
        <taxon>Trichomonadidae</taxon>
        <taxon>Trichomonas</taxon>
    </lineage>
</organism>
<reference evidence="2" key="2">
    <citation type="journal article" date="2007" name="Science">
        <title>Draft genome sequence of the sexually transmitted pathogen Trichomonas vaginalis.</title>
        <authorList>
            <person name="Carlton J.M."/>
            <person name="Hirt R.P."/>
            <person name="Silva J.C."/>
            <person name="Delcher A.L."/>
            <person name="Schatz M."/>
            <person name="Zhao Q."/>
            <person name="Wortman J.R."/>
            <person name="Bidwell S.L."/>
            <person name="Alsmark U.C.M."/>
            <person name="Besteiro S."/>
            <person name="Sicheritz-Ponten T."/>
            <person name="Noel C.J."/>
            <person name="Dacks J.B."/>
            <person name="Foster P.G."/>
            <person name="Simillion C."/>
            <person name="Van de Peer Y."/>
            <person name="Miranda-Saavedra D."/>
            <person name="Barton G.J."/>
            <person name="Westrop G.D."/>
            <person name="Mueller S."/>
            <person name="Dessi D."/>
            <person name="Fiori P.L."/>
            <person name="Ren Q."/>
            <person name="Paulsen I."/>
            <person name="Zhang H."/>
            <person name="Bastida-Corcuera F.D."/>
            <person name="Simoes-Barbosa A."/>
            <person name="Brown M.T."/>
            <person name="Hayes R.D."/>
            <person name="Mukherjee M."/>
            <person name="Okumura C.Y."/>
            <person name="Schneider R."/>
            <person name="Smith A.J."/>
            <person name="Vanacova S."/>
            <person name="Villalvazo M."/>
            <person name="Haas B.J."/>
            <person name="Pertea M."/>
            <person name="Feldblyum T.V."/>
            <person name="Utterback T.R."/>
            <person name="Shu C.L."/>
            <person name="Osoegawa K."/>
            <person name="de Jong P.J."/>
            <person name="Hrdy I."/>
            <person name="Horvathova L."/>
            <person name="Zubacova Z."/>
            <person name="Dolezal P."/>
            <person name="Malik S.B."/>
            <person name="Logsdon J.M. Jr."/>
            <person name="Henze K."/>
            <person name="Gupta A."/>
            <person name="Wang C.C."/>
            <person name="Dunne R.L."/>
            <person name="Upcroft J.A."/>
            <person name="Upcroft P."/>
            <person name="White O."/>
            <person name="Salzberg S.L."/>
            <person name="Tang P."/>
            <person name="Chiu C.-H."/>
            <person name="Lee Y.-S."/>
            <person name="Embley T.M."/>
            <person name="Coombs G.H."/>
            <person name="Mottram J.C."/>
            <person name="Tachezy J."/>
            <person name="Fraser-Liggett C.M."/>
            <person name="Johnson P.J."/>
        </authorList>
    </citation>
    <scope>NUCLEOTIDE SEQUENCE [LARGE SCALE GENOMIC DNA]</scope>
    <source>
        <strain evidence="2">G3</strain>
    </source>
</reference>
<dbReference type="AlphaFoldDB" id="A2G3M8"/>
<gene>
    <name evidence="2" type="ORF">TVAG_361050</name>
</gene>
<evidence type="ECO:0000313" key="2">
    <source>
        <dbReference type="EMBL" id="EAX88237.1"/>
    </source>
</evidence>
<keyword evidence="1" id="KW-0472">Membrane</keyword>
<keyword evidence="1" id="KW-1133">Transmembrane helix</keyword>
<dbReference type="Proteomes" id="UP000001542">
    <property type="component" value="Unassembled WGS sequence"/>
</dbReference>
<feature type="transmembrane region" description="Helical" evidence="1">
    <location>
        <begin position="14"/>
        <end position="36"/>
    </location>
</feature>
<reference evidence="2" key="1">
    <citation type="submission" date="2006-10" db="EMBL/GenBank/DDBJ databases">
        <authorList>
            <person name="Amadeo P."/>
            <person name="Zhao Q."/>
            <person name="Wortman J."/>
            <person name="Fraser-Liggett C."/>
            <person name="Carlton J."/>
        </authorList>
    </citation>
    <scope>NUCLEOTIDE SEQUENCE</scope>
    <source>
        <strain evidence="2">G3</strain>
    </source>
</reference>
<dbReference type="KEGG" id="tva:4745896"/>
<accession>A2G3M8</accession>
<dbReference type="VEuPathDB" id="TrichDB:TVAGG3_0110310"/>
<protein>
    <submittedName>
        <fullName evidence="2">Uncharacterized protein</fullName>
    </submittedName>
</protein>
<proteinExistence type="predicted"/>
<dbReference type="InParanoid" id="A2G3M8"/>